<dbReference type="GO" id="GO:0016593">
    <property type="term" value="C:Cdc73/Paf1 complex"/>
    <property type="evidence" value="ECO:0007669"/>
    <property type="project" value="TreeGrafter"/>
</dbReference>
<feature type="region of interest" description="Disordered" evidence="5">
    <location>
        <begin position="929"/>
        <end position="1059"/>
    </location>
</feature>
<keyword evidence="2 3" id="KW-0802">TPR repeat</keyword>
<feature type="compositionally biased region" description="Acidic residues" evidence="5">
    <location>
        <begin position="1004"/>
        <end position="1016"/>
    </location>
</feature>
<evidence type="ECO:0000256" key="5">
    <source>
        <dbReference type="SAM" id="MobiDB-lite"/>
    </source>
</evidence>
<evidence type="ECO:0000313" key="6">
    <source>
        <dbReference type="EMBL" id="CAD8219350.1"/>
    </source>
</evidence>
<dbReference type="GO" id="GO:0006368">
    <property type="term" value="P:transcription elongation by RNA polymerase II"/>
    <property type="evidence" value="ECO:0007669"/>
    <property type="project" value="TreeGrafter"/>
</dbReference>
<dbReference type="GO" id="GO:0006355">
    <property type="term" value="P:regulation of DNA-templated transcription"/>
    <property type="evidence" value="ECO:0007669"/>
    <property type="project" value="InterPro"/>
</dbReference>
<name>A0A7R9SZ45_9CHLO</name>
<reference evidence="6" key="1">
    <citation type="submission" date="2021-01" db="EMBL/GenBank/DDBJ databases">
        <authorList>
            <person name="Corre E."/>
            <person name="Pelletier E."/>
            <person name="Niang G."/>
            <person name="Scheremetjew M."/>
            <person name="Finn R."/>
            <person name="Kale V."/>
            <person name="Holt S."/>
            <person name="Cochrane G."/>
            <person name="Meng A."/>
            <person name="Brown T."/>
            <person name="Cohen L."/>
        </authorList>
    </citation>
    <scope>NUCLEOTIDE SEQUENCE</scope>
    <source>
        <strain evidence="6">Clade-A-BCC118000</strain>
    </source>
</reference>
<dbReference type="SMART" id="SM00028">
    <property type="entry name" value="TPR"/>
    <property type="match status" value="11"/>
</dbReference>
<feature type="coiled-coil region" evidence="4">
    <location>
        <begin position="488"/>
        <end position="545"/>
    </location>
</feature>
<dbReference type="SUPFAM" id="SSF48452">
    <property type="entry name" value="TPR-like"/>
    <property type="match status" value="2"/>
</dbReference>
<feature type="repeat" description="TPR" evidence="3">
    <location>
        <begin position="758"/>
        <end position="791"/>
    </location>
</feature>
<dbReference type="PANTHER" id="PTHR14027:SF2">
    <property type="entry name" value="RNA POLYMERASE-ASSOCIATED PROTEIN CTR9 HOMOLOG"/>
    <property type="match status" value="1"/>
</dbReference>
<dbReference type="Pfam" id="PF13428">
    <property type="entry name" value="TPR_14"/>
    <property type="match status" value="1"/>
</dbReference>
<feature type="repeat" description="TPR" evidence="3">
    <location>
        <begin position="205"/>
        <end position="238"/>
    </location>
</feature>
<dbReference type="SUPFAM" id="SSF81901">
    <property type="entry name" value="HCP-like"/>
    <property type="match status" value="1"/>
</dbReference>
<organism evidence="6">
    <name type="scientific">Ostreococcus sp. 'lucimarinus'</name>
    <dbReference type="NCBI Taxonomy" id="242159"/>
    <lineage>
        <taxon>Eukaryota</taxon>
        <taxon>Viridiplantae</taxon>
        <taxon>Chlorophyta</taxon>
        <taxon>Mamiellophyceae</taxon>
        <taxon>Mamiellales</taxon>
        <taxon>Bathycoccaceae</taxon>
        <taxon>Ostreococcus</taxon>
    </lineage>
</organism>
<evidence type="ECO:0000256" key="2">
    <source>
        <dbReference type="ARBA" id="ARBA00022803"/>
    </source>
</evidence>
<dbReference type="InterPro" id="IPR019734">
    <property type="entry name" value="TPR_rpt"/>
</dbReference>
<accession>A0A7R9SZ45</accession>
<dbReference type="InterPro" id="IPR031101">
    <property type="entry name" value="Ctr9"/>
</dbReference>
<dbReference type="AlphaFoldDB" id="A0A7R9SZ45"/>
<evidence type="ECO:0000256" key="1">
    <source>
        <dbReference type="ARBA" id="ARBA00022737"/>
    </source>
</evidence>
<dbReference type="PANTHER" id="PTHR14027">
    <property type="entry name" value="RNA POLYMERASE-ASSOCIATED PROTEIN CTR9"/>
    <property type="match status" value="1"/>
</dbReference>
<dbReference type="EMBL" id="HBDX01000080">
    <property type="protein sequence ID" value="CAD8219350.1"/>
    <property type="molecule type" value="Transcribed_RNA"/>
</dbReference>
<evidence type="ECO:0000256" key="3">
    <source>
        <dbReference type="PROSITE-ProRule" id="PRU00339"/>
    </source>
</evidence>
<keyword evidence="1" id="KW-0677">Repeat</keyword>
<evidence type="ECO:0000256" key="4">
    <source>
        <dbReference type="SAM" id="Coils"/>
    </source>
</evidence>
<proteinExistence type="predicted"/>
<dbReference type="Pfam" id="PF13181">
    <property type="entry name" value="TPR_8"/>
    <property type="match status" value="1"/>
</dbReference>
<sequence>MSPRNAVAVALLNDPNECVVVDLDALPTDVEDVASVLQAELAPLEAWIEVTEAYLRRGDARGFETLMEMVCAPEIEEVYREQAYGRAAVLCLYASYWANRAARETDAVSREEGFIKAGAYLNQAAGIHRKPEQIVAIGRAHLAFARGATGEGEKLIDQALGLKDDGRDNITPMLWKAVLLYKKERYQDALTWYKRALRAFPSAPAPVRLGIGACQYKLGDFKTAKLAFARVLKLDERNVEAMLGLALCELSLHDIRSQQHLDSVAAAMRLLERAFMHDPHNQAVNNVISDNLLMADDYEKVEKLTRLALQNNAETPRNRAKAAFNQARALHARGQVPQAQALYLTATNLDEHYVPPYFGLGQIALAKGDVKLAWNYMDKAHGEFGESMTVTRMFAHLCASTGRSEQAAEMFREVVKQGGNDVDAMLELGELLETQDPKAALKAYSAALKMLADKGEEGPITAIKNNIGVLNVQLGKFDEAREAFTEALQALGGDADQLEGKLKGAKAKKALQPGVAPIAFNLALLEEQQGNNAAAEARYDAILAAQPDYIDSILRQAKIRAERGDYDTALERTNEAIAAKSDSADALALAGWVLLKAKRWSEAEQQFAALRNLPKPDAAANAKEKTLTHDEYAMVSAANAAYYSAIKEGVLKRNDPKVLKREEEHYERAYSLFQKTLQKNGSNVYAANGLGIILAERGRIDEAKTVFQIVQEGMAAKGSINPDILINQGHVYLAKAQYVQASKLYERAQSQFYFNQNENVMLYQARAHYENGNLEEARKILRKALLIAPWNHRIRFNLAYVIQEMAQRTLNRTMKSTSSDGRLAQVESAIEDLTTALKLFEQLQTLGNQAEFGFDAKRTSVHVSFCKQALTKSKPHLEAAQKEEASISAAKNAQLTARRAIEEGRAAQKAAEELAKETHAKELEAIAAQSERRFKESQARWMSEQAVERPTKKGAKGLGAAPVGEATSDLSEDDDEPAPETRAPPTAEELARQKEALAAAGLADSDDEDEDEDEDAQPSADVEAPAEKKRSADETDEAQAEAAAPKRRRRAVVDDDDDE</sequence>
<gene>
    <name evidence="6" type="ORF">OLUC0939_LOCUS69</name>
</gene>
<feature type="repeat" description="TPR" evidence="3">
    <location>
        <begin position="461"/>
        <end position="494"/>
    </location>
</feature>
<dbReference type="InterPro" id="IPR011990">
    <property type="entry name" value="TPR-like_helical_dom_sf"/>
</dbReference>
<keyword evidence="4" id="KW-0175">Coiled coil</keyword>
<dbReference type="GO" id="GO:0000993">
    <property type="term" value="F:RNA polymerase II complex binding"/>
    <property type="evidence" value="ECO:0007669"/>
    <property type="project" value="TreeGrafter"/>
</dbReference>
<feature type="compositionally biased region" description="Basic and acidic residues" evidence="5">
    <location>
        <begin position="929"/>
        <end position="938"/>
    </location>
</feature>
<protein>
    <submittedName>
        <fullName evidence="6">Uncharacterized protein</fullName>
    </submittedName>
</protein>
<dbReference type="Gene3D" id="1.25.40.10">
    <property type="entry name" value="Tetratricopeptide repeat domain"/>
    <property type="match status" value="5"/>
</dbReference>
<dbReference type="Pfam" id="PF13432">
    <property type="entry name" value="TPR_16"/>
    <property type="match status" value="5"/>
</dbReference>
<dbReference type="PROSITE" id="PS50005">
    <property type="entry name" value="TPR"/>
    <property type="match status" value="3"/>
</dbReference>